<keyword evidence="12" id="KW-1185">Reference proteome</keyword>
<dbReference type="Gene3D" id="1.10.287.130">
    <property type="match status" value="1"/>
</dbReference>
<feature type="domain" description="Histidine kinase" evidence="10">
    <location>
        <begin position="207"/>
        <end position="415"/>
    </location>
</feature>
<dbReference type="PROSITE" id="PS50109">
    <property type="entry name" value="HIS_KIN"/>
    <property type="match status" value="1"/>
</dbReference>
<dbReference type="SUPFAM" id="SSF55874">
    <property type="entry name" value="ATPase domain of HSP90 chaperone/DNA topoisomerase II/histidine kinase"/>
    <property type="match status" value="1"/>
</dbReference>
<dbReference type="InterPro" id="IPR036890">
    <property type="entry name" value="HATPase_C_sf"/>
</dbReference>
<comment type="catalytic activity">
    <reaction evidence="1">
        <text>ATP + protein L-histidine = ADP + protein N-phospho-L-histidine.</text>
        <dbReference type="EC" id="2.7.13.3"/>
    </reaction>
</comment>
<proteinExistence type="predicted"/>
<keyword evidence="9" id="KW-1133">Transmembrane helix</keyword>
<dbReference type="GO" id="GO:0005524">
    <property type="term" value="F:ATP binding"/>
    <property type="evidence" value="ECO:0007669"/>
    <property type="project" value="UniProtKB-KW"/>
</dbReference>
<dbReference type="EMBL" id="JBHUME010000005">
    <property type="protein sequence ID" value="MFD2611896.1"/>
    <property type="molecule type" value="Genomic_DNA"/>
</dbReference>
<dbReference type="SMART" id="SM00388">
    <property type="entry name" value="HisKA"/>
    <property type="match status" value="1"/>
</dbReference>
<keyword evidence="9" id="KW-0472">Membrane</keyword>
<evidence type="ECO:0000313" key="11">
    <source>
        <dbReference type="EMBL" id="MFD2611896.1"/>
    </source>
</evidence>
<keyword evidence="6" id="KW-0418">Kinase</keyword>
<dbReference type="PRINTS" id="PR00344">
    <property type="entry name" value="BCTRLSENSOR"/>
</dbReference>
<dbReference type="Proteomes" id="UP001597541">
    <property type="component" value="Unassembled WGS sequence"/>
</dbReference>
<reference evidence="12" key="1">
    <citation type="journal article" date="2019" name="Int. J. Syst. Evol. Microbiol.">
        <title>The Global Catalogue of Microorganisms (GCM) 10K type strain sequencing project: providing services to taxonomists for standard genome sequencing and annotation.</title>
        <authorList>
            <consortium name="The Broad Institute Genomics Platform"/>
            <consortium name="The Broad Institute Genome Sequencing Center for Infectious Disease"/>
            <person name="Wu L."/>
            <person name="Ma J."/>
        </authorList>
    </citation>
    <scope>NUCLEOTIDE SEQUENCE [LARGE SCALE GENOMIC DNA]</scope>
    <source>
        <strain evidence="12">KCTC 3950</strain>
    </source>
</reference>
<evidence type="ECO:0000256" key="5">
    <source>
        <dbReference type="ARBA" id="ARBA00022741"/>
    </source>
</evidence>
<accession>A0ABW5PAF1</accession>
<dbReference type="InterPro" id="IPR004358">
    <property type="entry name" value="Sig_transdc_His_kin-like_C"/>
</dbReference>
<evidence type="ECO:0000256" key="3">
    <source>
        <dbReference type="ARBA" id="ARBA00022553"/>
    </source>
</evidence>
<dbReference type="Pfam" id="PF02518">
    <property type="entry name" value="HATPase_c"/>
    <property type="match status" value="1"/>
</dbReference>
<keyword evidence="9" id="KW-0812">Transmembrane</keyword>
<feature type="transmembrane region" description="Helical" evidence="9">
    <location>
        <begin position="38"/>
        <end position="55"/>
    </location>
</feature>
<evidence type="ECO:0000256" key="1">
    <source>
        <dbReference type="ARBA" id="ARBA00000085"/>
    </source>
</evidence>
<dbReference type="InterPro" id="IPR003661">
    <property type="entry name" value="HisK_dim/P_dom"/>
</dbReference>
<dbReference type="InterPro" id="IPR003594">
    <property type="entry name" value="HATPase_dom"/>
</dbReference>
<dbReference type="SUPFAM" id="SSF47384">
    <property type="entry name" value="Homodimeric domain of signal transducing histidine kinase"/>
    <property type="match status" value="1"/>
</dbReference>
<dbReference type="PANTHER" id="PTHR43065:SF46">
    <property type="entry name" value="C4-DICARBOXYLATE TRANSPORT SENSOR PROTEIN DCTB"/>
    <property type="match status" value="1"/>
</dbReference>
<keyword evidence="8" id="KW-0902">Two-component regulatory system</keyword>
<keyword evidence="5" id="KW-0547">Nucleotide-binding</keyword>
<organism evidence="11 12">
    <name type="scientific">Paenibacillus gansuensis</name>
    <dbReference type="NCBI Taxonomy" id="306542"/>
    <lineage>
        <taxon>Bacteria</taxon>
        <taxon>Bacillati</taxon>
        <taxon>Bacillota</taxon>
        <taxon>Bacilli</taxon>
        <taxon>Bacillales</taxon>
        <taxon>Paenibacillaceae</taxon>
        <taxon>Paenibacillus</taxon>
    </lineage>
</organism>
<comment type="caution">
    <text evidence="11">The sequence shown here is derived from an EMBL/GenBank/DDBJ whole genome shotgun (WGS) entry which is preliminary data.</text>
</comment>
<feature type="transmembrane region" description="Helical" evidence="9">
    <location>
        <begin position="98"/>
        <end position="121"/>
    </location>
</feature>
<gene>
    <name evidence="11" type="ORF">ACFSUF_05595</name>
</gene>
<feature type="transmembrane region" description="Helical" evidence="9">
    <location>
        <begin position="160"/>
        <end position="182"/>
    </location>
</feature>
<dbReference type="RefSeq" id="WP_377600958.1">
    <property type="nucleotide sequence ID" value="NZ_JBHUME010000005.1"/>
</dbReference>
<evidence type="ECO:0000256" key="2">
    <source>
        <dbReference type="ARBA" id="ARBA00012438"/>
    </source>
</evidence>
<evidence type="ECO:0000259" key="10">
    <source>
        <dbReference type="PROSITE" id="PS50109"/>
    </source>
</evidence>
<protein>
    <recommendedName>
        <fullName evidence="2">histidine kinase</fullName>
        <ecNumber evidence="2">2.7.13.3</ecNumber>
    </recommendedName>
</protein>
<feature type="transmembrane region" description="Helical" evidence="9">
    <location>
        <begin position="62"/>
        <end position="78"/>
    </location>
</feature>
<evidence type="ECO:0000256" key="4">
    <source>
        <dbReference type="ARBA" id="ARBA00022679"/>
    </source>
</evidence>
<dbReference type="Gene3D" id="3.30.565.10">
    <property type="entry name" value="Histidine kinase-like ATPase, C-terminal domain"/>
    <property type="match status" value="1"/>
</dbReference>
<keyword evidence="4" id="KW-0808">Transferase</keyword>
<evidence type="ECO:0000256" key="6">
    <source>
        <dbReference type="ARBA" id="ARBA00022777"/>
    </source>
</evidence>
<evidence type="ECO:0000313" key="12">
    <source>
        <dbReference type="Proteomes" id="UP001597541"/>
    </source>
</evidence>
<sequence>MFKTILLQELHGLMYFMSAALLYLVITPTRLYTTRKRQWLFIAILAVLSYFYLFYEDIRPEIYVLHLIPVCVGFTVLYEGRWPAICTWAAFNFGNSLILHNEILPVISATTVMLAVGLAFQKKYTSASDVSKYFVSVGILTLYLLMVSLMNPSIIDDVPFFLLTVAGSYLSTLLTTFLYANVKRQEIVKEKLIHAEKYHLIGQLAASISHEIRNPLTISRGFMQMMRKPSLEESEIQRYVALSLEGIDQANSIITDYLNFAKPNIDVCEPLDLNQEIRSALPFVSSLAALSNVEIVLQSREETPVIIMGDSKKLRQCLLNLTKNAIEAMPDGGRLTIETLKSHEGVELHVKDTGIGMFKDQLKSAGLPFYTTKEKGTGLGLMVVTSMLKTMNGRISFDSKPNQGTQCRIVFRQTGSSGKSASSSITM</sequence>
<evidence type="ECO:0000256" key="7">
    <source>
        <dbReference type="ARBA" id="ARBA00022840"/>
    </source>
</evidence>
<dbReference type="EC" id="2.7.13.3" evidence="2"/>
<name>A0ABW5PAF1_9BACL</name>
<dbReference type="InterPro" id="IPR036097">
    <property type="entry name" value="HisK_dim/P_sf"/>
</dbReference>
<dbReference type="Pfam" id="PF00512">
    <property type="entry name" value="HisKA"/>
    <property type="match status" value="1"/>
</dbReference>
<dbReference type="CDD" id="cd00082">
    <property type="entry name" value="HisKA"/>
    <property type="match status" value="1"/>
</dbReference>
<evidence type="ECO:0000256" key="8">
    <source>
        <dbReference type="ARBA" id="ARBA00023012"/>
    </source>
</evidence>
<keyword evidence="3" id="KW-0597">Phosphoprotein</keyword>
<dbReference type="SMART" id="SM00387">
    <property type="entry name" value="HATPase_c"/>
    <property type="match status" value="1"/>
</dbReference>
<evidence type="ECO:0000256" key="9">
    <source>
        <dbReference type="SAM" id="Phobius"/>
    </source>
</evidence>
<dbReference type="PANTHER" id="PTHR43065">
    <property type="entry name" value="SENSOR HISTIDINE KINASE"/>
    <property type="match status" value="1"/>
</dbReference>
<feature type="transmembrane region" description="Helical" evidence="9">
    <location>
        <begin position="133"/>
        <end position="154"/>
    </location>
</feature>
<dbReference type="InterPro" id="IPR005467">
    <property type="entry name" value="His_kinase_dom"/>
</dbReference>
<keyword evidence="7 11" id="KW-0067">ATP-binding</keyword>
<feature type="transmembrane region" description="Helical" evidence="9">
    <location>
        <begin position="12"/>
        <end position="32"/>
    </location>
</feature>